<organism evidence="2 3">
    <name type="scientific">Vigna unguiculata</name>
    <name type="common">Cowpea</name>
    <dbReference type="NCBI Taxonomy" id="3917"/>
    <lineage>
        <taxon>Eukaryota</taxon>
        <taxon>Viridiplantae</taxon>
        <taxon>Streptophyta</taxon>
        <taxon>Embryophyta</taxon>
        <taxon>Tracheophyta</taxon>
        <taxon>Spermatophyta</taxon>
        <taxon>Magnoliopsida</taxon>
        <taxon>eudicotyledons</taxon>
        <taxon>Gunneridae</taxon>
        <taxon>Pentapetalae</taxon>
        <taxon>rosids</taxon>
        <taxon>fabids</taxon>
        <taxon>Fabales</taxon>
        <taxon>Fabaceae</taxon>
        <taxon>Papilionoideae</taxon>
        <taxon>50 kb inversion clade</taxon>
        <taxon>NPAAA clade</taxon>
        <taxon>indigoferoid/millettioid clade</taxon>
        <taxon>Phaseoleae</taxon>
        <taxon>Vigna</taxon>
    </lineage>
</organism>
<name>A0A4D6LLB2_VIGUN</name>
<evidence type="ECO:0000313" key="2">
    <source>
        <dbReference type="EMBL" id="QCD89377.1"/>
    </source>
</evidence>
<protein>
    <submittedName>
        <fullName evidence="2">Uncharacterized protein</fullName>
    </submittedName>
</protein>
<reference evidence="2 3" key="1">
    <citation type="submission" date="2019-04" db="EMBL/GenBank/DDBJ databases">
        <title>An improved genome assembly and genetic linkage map for asparagus bean, Vigna unguiculata ssp. sesquipedialis.</title>
        <authorList>
            <person name="Xia Q."/>
            <person name="Zhang R."/>
            <person name="Dong Y."/>
        </authorList>
    </citation>
    <scope>NUCLEOTIDE SEQUENCE [LARGE SCALE GENOMIC DNA]</scope>
    <source>
        <tissue evidence="2">Leaf</tissue>
    </source>
</reference>
<accession>A0A4D6LLB2</accession>
<gene>
    <name evidence="2" type="ORF">DEO72_LG4g321</name>
</gene>
<evidence type="ECO:0000256" key="1">
    <source>
        <dbReference type="SAM" id="MobiDB-lite"/>
    </source>
</evidence>
<evidence type="ECO:0000313" key="3">
    <source>
        <dbReference type="Proteomes" id="UP000501690"/>
    </source>
</evidence>
<dbReference type="Proteomes" id="UP000501690">
    <property type="component" value="Linkage Group LG4"/>
</dbReference>
<feature type="region of interest" description="Disordered" evidence="1">
    <location>
        <begin position="1"/>
        <end position="25"/>
    </location>
</feature>
<sequence>MTSKLEKNNNSDSRAWRFPPGRQADYTKTQKLGATTCAAWRQFMHRQAVSGKIPENATEPGFKAFTIQP</sequence>
<dbReference type="EMBL" id="CP039348">
    <property type="protein sequence ID" value="QCD89377.1"/>
    <property type="molecule type" value="Genomic_DNA"/>
</dbReference>
<proteinExistence type="predicted"/>
<keyword evidence="3" id="KW-1185">Reference proteome</keyword>
<dbReference type="AlphaFoldDB" id="A0A4D6LLB2"/>